<organism evidence="2 3">
    <name type="scientific">Aldrovandia affinis</name>
    <dbReference type="NCBI Taxonomy" id="143900"/>
    <lineage>
        <taxon>Eukaryota</taxon>
        <taxon>Metazoa</taxon>
        <taxon>Chordata</taxon>
        <taxon>Craniata</taxon>
        <taxon>Vertebrata</taxon>
        <taxon>Euteleostomi</taxon>
        <taxon>Actinopterygii</taxon>
        <taxon>Neopterygii</taxon>
        <taxon>Teleostei</taxon>
        <taxon>Notacanthiformes</taxon>
        <taxon>Halosauridae</taxon>
        <taxon>Aldrovandia</taxon>
    </lineage>
</organism>
<comment type="caution">
    <text evidence="2">The sequence shown here is derived from an EMBL/GenBank/DDBJ whole genome shotgun (WGS) entry which is preliminary data.</text>
</comment>
<sequence>MWQGCHWWSGVGTEAQREEGQPQRGGGFFHRSSAALHRCASYTAESGKGHGRAWGLQIGRRRSRRTENFVN</sequence>
<reference evidence="2" key="1">
    <citation type="journal article" date="2023" name="Science">
        <title>Genome structures resolve the early diversification of teleost fishes.</title>
        <authorList>
            <person name="Parey E."/>
            <person name="Louis A."/>
            <person name="Montfort J."/>
            <person name="Bouchez O."/>
            <person name="Roques C."/>
            <person name="Iampietro C."/>
            <person name="Lluch J."/>
            <person name="Castinel A."/>
            <person name="Donnadieu C."/>
            <person name="Desvignes T."/>
            <person name="Floi Bucao C."/>
            <person name="Jouanno E."/>
            <person name="Wen M."/>
            <person name="Mejri S."/>
            <person name="Dirks R."/>
            <person name="Jansen H."/>
            <person name="Henkel C."/>
            <person name="Chen W.J."/>
            <person name="Zahm M."/>
            <person name="Cabau C."/>
            <person name="Klopp C."/>
            <person name="Thompson A.W."/>
            <person name="Robinson-Rechavi M."/>
            <person name="Braasch I."/>
            <person name="Lecointre G."/>
            <person name="Bobe J."/>
            <person name="Postlethwait J.H."/>
            <person name="Berthelot C."/>
            <person name="Roest Crollius H."/>
            <person name="Guiguen Y."/>
        </authorList>
    </citation>
    <scope>NUCLEOTIDE SEQUENCE</scope>
    <source>
        <strain evidence="2">NC1722</strain>
    </source>
</reference>
<dbReference type="AlphaFoldDB" id="A0AAD7SC11"/>
<evidence type="ECO:0000256" key="1">
    <source>
        <dbReference type="SAM" id="MobiDB-lite"/>
    </source>
</evidence>
<evidence type="ECO:0000313" key="3">
    <source>
        <dbReference type="Proteomes" id="UP001221898"/>
    </source>
</evidence>
<evidence type="ECO:0000313" key="2">
    <source>
        <dbReference type="EMBL" id="KAJ8399856.1"/>
    </source>
</evidence>
<name>A0AAD7SC11_9TELE</name>
<gene>
    <name evidence="2" type="ORF">AAFF_G00405860</name>
</gene>
<feature type="region of interest" description="Disordered" evidence="1">
    <location>
        <begin position="1"/>
        <end position="29"/>
    </location>
</feature>
<keyword evidence="3" id="KW-1185">Reference proteome</keyword>
<feature type="region of interest" description="Disordered" evidence="1">
    <location>
        <begin position="45"/>
        <end position="71"/>
    </location>
</feature>
<accession>A0AAD7SC11</accession>
<dbReference type="EMBL" id="JAINUG010000080">
    <property type="protein sequence ID" value="KAJ8399856.1"/>
    <property type="molecule type" value="Genomic_DNA"/>
</dbReference>
<dbReference type="Proteomes" id="UP001221898">
    <property type="component" value="Unassembled WGS sequence"/>
</dbReference>
<protein>
    <submittedName>
        <fullName evidence="2">Uncharacterized protein</fullName>
    </submittedName>
</protein>
<proteinExistence type="predicted"/>